<dbReference type="Proteomes" id="UP000538566">
    <property type="component" value="Unassembled WGS sequence"/>
</dbReference>
<dbReference type="OrthoDB" id="7580402at2"/>
<evidence type="ECO:0000313" key="2">
    <source>
        <dbReference type="Proteomes" id="UP000538566"/>
    </source>
</evidence>
<proteinExistence type="predicted"/>
<dbReference type="RefSeq" id="WP_144907179.1">
    <property type="nucleotide sequence ID" value="NZ_JACHOA010000009.1"/>
</dbReference>
<sequence length="75" mass="8514">MAVKAMCIITRSEEGRGAYAVRMDNDENVYFPLSVSEALELEEFDEVEAILVKNDRPEPAWRAIRARLPLEEGDS</sequence>
<organism evidence="1 2">
    <name type="scientific">Novosphingobium taihuense</name>
    <dbReference type="NCBI Taxonomy" id="260085"/>
    <lineage>
        <taxon>Bacteria</taxon>
        <taxon>Pseudomonadati</taxon>
        <taxon>Pseudomonadota</taxon>
        <taxon>Alphaproteobacteria</taxon>
        <taxon>Sphingomonadales</taxon>
        <taxon>Sphingomonadaceae</taxon>
        <taxon>Novosphingobium</taxon>
    </lineage>
</organism>
<comment type="caution">
    <text evidence="1">The sequence shown here is derived from an EMBL/GenBank/DDBJ whole genome shotgun (WGS) entry which is preliminary data.</text>
</comment>
<name>A0A7W7AEI3_9SPHN</name>
<accession>A0A7W7AEI3</accession>
<dbReference type="EMBL" id="JACHOA010000009">
    <property type="protein sequence ID" value="MBB4615549.1"/>
    <property type="molecule type" value="Genomic_DNA"/>
</dbReference>
<protein>
    <submittedName>
        <fullName evidence="1">Uncharacterized protein</fullName>
    </submittedName>
</protein>
<reference evidence="1 2" key="1">
    <citation type="submission" date="2020-08" db="EMBL/GenBank/DDBJ databases">
        <title>Genomic Encyclopedia of Type Strains, Phase IV (KMG-IV): sequencing the most valuable type-strain genomes for metagenomic binning, comparative biology and taxonomic classification.</title>
        <authorList>
            <person name="Goeker M."/>
        </authorList>
    </citation>
    <scope>NUCLEOTIDE SEQUENCE [LARGE SCALE GENOMIC DNA]</scope>
    <source>
        <strain evidence="1 2">DSM 17507</strain>
    </source>
</reference>
<dbReference type="AlphaFoldDB" id="A0A7W7AEI3"/>
<gene>
    <name evidence="1" type="ORF">GGR37_003845</name>
</gene>
<keyword evidence="2" id="KW-1185">Reference proteome</keyword>
<evidence type="ECO:0000313" key="1">
    <source>
        <dbReference type="EMBL" id="MBB4615549.1"/>
    </source>
</evidence>